<keyword evidence="2" id="KW-1185">Reference proteome</keyword>
<dbReference type="KEGG" id="ptc:phytr_11180"/>
<evidence type="ECO:0008006" key="3">
    <source>
        <dbReference type="Google" id="ProtNLM"/>
    </source>
</evidence>
<sequence>MLRQKNYPGAYKGLLNEFKNLKNFTTKLNFEEEDLNQIKNQLLEYDMSAEFDLVNLKDAQKFIKPIEKALARSEQDTTNFKALSMCVKNFNDNLNQVIEDIKLECIQNDWADNLLKIVGTKRDDINALDESGNTILMHATSLHCPSMRVINKLLELKADPFIPCAFDETPFSKAIKAENVDLAQKYLGHKASLLGEAAQPKIKGMMDKLCEASLPEDFYFTLAQDLSDSSFTEALGWKADVTDTCVMHIKDNYEILGKIEELPYEFQS</sequence>
<evidence type="ECO:0000313" key="2">
    <source>
        <dbReference type="Proteomes" id="UP000241762"/>
    </source>
</evidence>
<organism evidence="1 2">
    <name type="scientific">Candidatus Phycorickettsia trachydisci</name>
    <dbReference type="NCBI Taxonomy" id="2115978"/>
    <lineage>
        <taxon>Bacteria</taxon>
        <taxon>Pseudomonadati</taxon>
        <taxon>Pseudomonadota</taxon>
        <taxon>Alphaproteobacteria</taxon>
        <taxon>Rickettsiales</taxon>
        <taxon>Rickettsiaceae</taxon>
        <taxon>Candidatus Phycorickettsia</taxon>
    </lineage>
</organism>
<dbReference type="AlphaFoldDB" id="A0A2P1P9U8"/>
<reference evidence="1 2" key="1">
    <citation type="submission" date="2018-03" db="EMBL/GenBank/DDBJ databases">
        <title>A gene transfer event suggests a long-term partnership between eustigmatophyte algae and a novel lineage of endosymbiotic bacteria.</title>
        <authorList>
            <person name="Yurchenko T."/>
            <person name="Sevcikova T."/>
            <person name="Pribyl P."/>
            <person name="El Karkouri K."/>
            <person name="Klimes V."/>
            <person name="Amaral R."/>
            <person name="Zbrankova V."/>
            <person name="Kim E."/>
            <person name="Raoult D."/>
            <person name="Santos L.M.A."/>
            <person name="Elias M."/>
        </authorList>
    </citation>
    <scope>NUCLEOTIDE SEQUENCE [LARGE SCALE GENOMIC DNA]</scope>
    <source>
        <strain evidence="1">CCALA 838</strain>
    </source>
</reference>
<dbReference type="EMBL" id="CP027845">
    <property type="protein sequence ID" value="AVP88043.1"/>
    <property type="molecule type" value="Genomic_DNA"/>
</dbReference>
<protein>
    <recommendedName>
        <fullName evidence="3">Ankyrin repeat-containing protein</fullName>
    </recommendedName>
</protein>
<name>A0A2P1P9U8_9RICK</name>
<evidence type="ECO:0000313" key="1">
    <source>
        <dbReference type="EMBL" id="AVP88043.1"/>
    </source>
</evidence>
<proteinExistence type="predicted"/>
<dbReference type="Gene3D" id="1.25.40.20">
    <property type="entry name" value="Ankyrin repeat-containing domain"/>
    <property type="match status" value="1"/>
</dbReference>
<dbReference type="SUPFAM" id="SSF48403">
    <property type="entry name" value="Ankyrin repeat"/>
    <property type="match status" value="1"/>
</dbReference>
<dbReference type="InterPro" id="IPR036770">
    <property type="entry name" value="Ankyrin_rpt-contain_sf"/>
</dbReference>
<gene>
    <name evidence="1" type="ORF">phytr_11180</name>
</gene>
<dbReference type="RefSeq" id="WP_106874863.1">
    <property type="nucleotide sequence ID" value="NZ_CP027845.1"/>
</dbReference>
<dbReference type="OrthoDB" id="9815328at2"/>
<accession>A0A2P1P9U8</accession>
<dbReference type="Proteomes" id="UP000241762">
    <property type="component" value="Chromosome"/>
</dbReference>